<dbReference type="PANTHER" id="PTHR42723">
    <property type="entry name" value="CHLOROPHYLL SYNTHASE"/>
    <property type="match status" value="1"/>
</dbReference>
<dbReference type="GO" id="GO:0016020">
    <property type="term" value="C:membrane"/>
    <property type="evidence" value="ECO:0007669"/>
    <property type="project" value="UniProtKB-SubCell"/>
</dbReference>
<dbReference type="VEuPathDB" id="FungiDB:C8Q69DRAFT_424136"/>
<dbReference type="Pfam" id="PF01040">
    <property type="entry name" value="UbiA"/>
    <property type="match status" value="1"/>
</dbReference>
<dbReference type="RefSeq" id="XP_028481251.1">
    <property type="nucleotide sequence ID" value="XM_028628415.1"/>
</dbReference>
<comment type="subcellular location">
    <subcellularLocation>
        <location evidence="1">Membrane</location>
        <topology evidence="1">Multi-pass membrane protein</topology>
    </subcellularLocation>
</comment>
<dbReference type="PANTHER" id="PTHR42723:SF1">
    <property type="entry name" value="CHLOROPHYLL SYNTHASE, CHLOROPLASTIC"/>
    <property type="match status" value="1"/>
</dbReference>
<keyword evidence="8" id="KW-1185">Reference proteome</keyword>
<feature type="region of interest" description="Disordered" evidence="5">
    <location>
        <begin position="1"/>
        <end position="21"/>
    </location>
</feature>
<keyword evidence="4 6" id="KW-0472">Membrane</keyword>
<proteinExistence type="predicted"/>
<feature type="transmembrane region" description="Helical" evidence="6">
    <location>
        <begin position="292"/>
        <end position="310"/>
    </location>
</feature>
<gene>
    <name evidence="7" type="ORF">C8Q69DRAFT_424136</name>
</gene>
<dbReference type="CDD" id="cd13965">
    <property type="entry name" value="PT_UbiA_3"/>
    <property type="match status" value="1"/>
</dbReference>
<protein>
    <submittedName>
        <fullName evidence="7">UbiA prenyltransferase family-domain-containing protein</fullName>
    </submittedName>
</protein>
<feature type="transmembrane region" description="Helical" evidence="6">
    <location>
        <begin position="148"/>
        <end position="167"/>
    </location>
</feature>
<evidence type="ECO:0000256" key="6">
    <source>
        <dbReference type="SAM" id="Phobius"/>
    </source>
</evidence>
<dbReference type="Proteomes" id="UP000283841">
    <property type="component" value="Unassembled WGS sequence"/>
</dbReference>
<name>A0A443HIL9_BYSSP</name>
<keyword evidence="3 6" id="KW-1133">Transmembrane helix</keyword>
<dbReference type="InterPro" id="IPR000537">
    <property type="entry name" value="UbiA_prenyltransferase"/>
</dbReference>
<sequence length="355" mass="39518">MKSDIISGALPSSKSSNANGPRQFTCTDLKVSRNENVPSRICRFFAQTWEIISLAHLITESNIKAYVLPIVLFAMLGVASGGVTTNPSPSWNDLSAALSHAGFYAWLYVFHFDCSNQKDPESIREDKLNKPWRAIPSGRLSIESAQHWYIAATCLLLLATGTWLGGFPEALFFMAETWVYDYASGASSWWGKNIINALFYMTGQLGATRVAAEAMGSTTMTRAGYEWCLLLGINTFTTVQIQDLRDQEGDRARGRRTVPLVIGDWTTRWITTLFISFWSIACPAYWGNSRFTAGYVPPLLVGSFVVARMLSCRSAKADRATFNYYTLAWLPSLYAIPILSRYELPLSLWVSGGLQ</sequence>
<dbReference type="STRING" id="264951.A0A443HIL9"/>
<dbReference type="GO" id="GO:0016765">
    <property type="term" value="F:transferase activity, transferring alkyl or aryl (other than methyl) groups"/>
    <property type="evidence" value="ECO:0007669"/>
    <property type="project" value="InterPro"/>
</dbReference>
<dbReference type="AlphaFoldDB" id="A0A443HIL9"/>
<evidence type="ECO:0000256" key="3">
    <source>
        <dbReference type="ARBA" id="ARBA00022989"/>
    </source>
</evidence>
<evidence type="ECO:0000256" key="4">
    <source>
        <dbReference type="ARBA" id="ARBA00023136"/>
    </source>
</evidence>
<evidence type="ECO:0000256" key="2">
    <source>
        <dbReference type="ARBA" id="ARBA00022692"/>
    </source>
</evidence>
<dbReference type="OrthoDB" id="434972at2759"/>
<dbReference type="GeneID" id="39597692"/>
<organism evidence="7 8">
    <name type="scientific">Byssochlamys spectabilis</name>
    <name type="common">Paecilomyces variotii</name>
    <dbReference type="NCBI Taxonomy" id="264951"/>
    <lineage>
        <taxon>Eukaryota</taxon>
        <taxon>Fungi</taxon>
        <taxon>Dikarya</taxon>
        <taxon>Ascomycota</taxon>
        <taxon>Pezizomycotina</taxon>
        <taxon>Eurotiomycetes</taxon>
        <taxon>Eurotiomycetidae</taxon>
        <taxon>Eurotiales</taxon>
        <taxon>Thermoascaceae</taxon>
        <taxon>Paecilomyces</taxon>
    </lineage>
</organism>
<keyword evidence="2 6" id="KW-0812">Transmembrane</keyword>
<evidence type="ECO:0000256" key="1">
    <source>
        <dbReference type="ARBA" id="ARBA00004141"/>
    </source>
</evidence>
<dbReference type="InterPro" id="IPR050475">
    <property type="entry name" value="Prenyltransferase_related"/>
</dbReference>
<feature type="transmembrane region" description="Helical" evidence="6">
    <location>
        <begin position="265"/>
        <end position="286"/>
    </location>
</feature>
<comment type="caution">
    <text evidence="7">The sequence shown here is derived from an EMBL/GenBank/DDBJ whole genome shotgun (WGS) entry which is preliminary data.</text>
</comment>
<feature type="compositionally biased region" description="Polar residues" evidence="5">
    <location>
        <begin position="10"/>
        <end position="21"/>
    </location>
</feature>
<reference evidence="7 8" key="1">
    <citation type="journal article" date="2018" name="Front. Microbiol.">
        <title>Genomic and genetic insights into a cosmopolitan fungus, Paecilomyces variotii (Eurotiales).</title>
        <authorList>
            <person name="Urquhart A.S."/>
            <person name="Mondo S.J."/>
            <person name="Makela M.R."/>
            <person name="Hane J.K."/>
            <person name="Wiebenga A."/>
            <person name="He G."/>
            <person name="Mihaltcheva S."/>
            <person name="Pangilinan J."/>
            <person name="Lipzen A."/>
            <person name="Barry K."/>
            <person name="de Vries R.P."/>
            <person name="Grigoriev I.V."/>
            <person name="Idnurm A."/>
        </authorList>
    </citation>
    <scope>NUCLEOTIDE SEQUENCE [LARGE SCALE GENOMIC DNA]</scope>
    <source>
        <strain evidence="7 8">CBS 101075</strain>
    </source>
</reference>
<accession>A0A443HIL9</accession>
<evidence type="ECO:0000313" key="8">
    <source>
        <dbReference type="Proteomes" id="UP000283841"/>
    </source>
</evidence>
<feature type="transmembrane region" description="Helical" evidence="6">
    <location>
        <begin position="65"/>
        <end position="83"/>
    </location>
</feature>
<dbReference type="EMBL" id="RCNU01000018">
    <property type="protein sequence ID" value="RWQ91606.1"/>
    <property type="molecule type" value="Genomic_DNA"/>
</dbReference>
<feature type="transmembrane region" description="Helical" evidence="6">
    <location>
        <begin position="322"/>
        <end position="340"/>
    </location>
</feature>
<evidence type="ECO:0000256" key="5">
    <source>
        <dbReference type="SAM" id="MobiDB-lite"/>
    </source>
</evidence>
<keyword evidence="7" id="KW-0808">Transferase</keyword>
<evidence type="ECO:0000313" key="7">
    <source>
        <dbReference type="EMBL" id="RWQ91606.1"/>
    </source>
</evidence>